<dbReference type="SMART" id="SM00355">
    <property type="entry name" value="ZnF_C2H2"/>
    <property type="match status" value="19"/>
</dbReference>
<sequence>MDINLIKQEPVELDYEDLPDIVDIENLPEEKDAGIATEHKQRRIANESPNGKLEKPSNHSPLEITCTICHEKCRFELFKIHGMLHQKSNFCFVCKRAISKDFTGHLKRLHLENECSVCNKVFQSHKTLKRHKSLHINQDFPCDHCDKSFRSEGSLKVHVQYTHLGVKSFVCEICQSPFINSSSLKRHLKRIHSTERKHEVYECTICFETLPNIRSKQLHELAHVSKKACDECGKTFSSHEVTRNHLKSRHYNTEKCPHCSRILHKTLLESHIKNLHQPNPGQKNEDKFVCSICCKELSSADSLRKHRYQHEINRQVYSCSQCYKTYTRKFTLRAHIMRVHLGLVINAETVAKRNRKANIEMNVFVCEICEISFPHAYLVEKHKKNVHPDPPTKDGNYECNICFESLPDAQEKILHELAHVSSMTCAICSETFTTVDAIRKHLKSEHYNTEKCSHCDEILHKTMLDSHNWREHGFVECKICHLTFKHHGLLARHKWVHEDLEQCELCGCTLNILNKERHMKLHLQGRVHRCNICRAIVSNLEKHIVRVHRNTEYSFCSRCPEKFLNYADRFLHYRKAHSANTRRTCIFCKLKFKTLDELKKHQAAEHKLPKGRHKKSMKLKFSHLGSTYKYKCDHCGIKFRVENTLRKHKCHSGQYYCHLCDVRYANKAYVKHHMITYHSPRINRDEKSEEKLEKDRLRQISVMRKKSISLRKASASKSPSKRLHCQECGFSSFGKREMRVHVIRKHIMVKDSVEEGSDKVDVKLETGAAIYLKTEVKDEVLDD</sequence>
<feature type="domain" description="C2H2-type" evidence="7">
    <location>
        <begin position="113"/>
        <end position="140"/>
    </location>
</feature>
<organism evidence="8 9">
    <name type="scientific">Phaedon cochleariae</name>
    <name type="common">Mustard beetle</name>
    <dbReference type="NCBI Taxonomy" id="80249"/>
    <lineage>
        <taxon>Eukaryota</taxon>
        <taxon>Metazoa</taxon>
        <taxon>Ecdysozoa</taxon>
        <taxon>Arthropoda</taxon>
        <taxon>Hexapoda</taxon>
        <taxon>Insecta</taxon>
        <taxon>Pterygota</taxon>
        <taxon>Neoptera</taxon>
        <taxon>Endopterygota</taxon>
        <taxon>Coleoptera</taxon>
        <taxon>Polyphaga</taxon>
        <taxon>Cucujiformia</taxon>
        <taxon>Chrysomeloidea</taxon>
        <taxon>Chrysomelidae</taxon>
        <taxon>Chrysomelinae</taxon>
        <taxon>Chrysomelini</taxon>
        <taxon>Phaedon</taxon>
    </lineage>
</organism>
<dbReference type="GO" id="GO:0000981">
    <property type="term" value="F:DNA-binding transcription factor activity, RNA polymerase II-specific"/>
    <property type="evidence" value="ECO:0007669"/>
    <property type="project" value="TreeGrafter"/>
</dbReference>
<gene>
    <name evidence="8" type="ORF">PHAECO_LOCUS959</name>
</gene>
<name>A0A9P0GN78_PHACE</name>
<dbReference type="Pfam" id="PF00096">
    <property type="entry name" value="zf-C2H2"/>
    <property type="match status" value="3"/>
</dbReference>
<dbReference type="PANTHER" id="PTHR24408:SF58">
    <property type="entry name" value="TRANSCRIPTION FACTOR (TFIIIA), PUTATIVE (AFU_ORTHOLOGUE AFUA_1G05150)-RELATED"/>
    <property type="match status" value="1"/>
</dbReference>
<evidence type="ECO:0000256" key="2">
    <source>
        <dbReference type="ARBA" id="ARBA00022737"/>
    </source>
</evidence>
<dbReference type="OrthoDB" id="7650713at2759"/>
<feature type="domain" description="C2H2-type" evidence="7">
    <location>
        <begin position="475"/>
        <end position="502"/>
    </location>
</feature>
<dbReference type="PANTHER" id="PTHR24408">
    <property type="entry name" value="ZINC FINGER PROTEIN"/>
    <property type="match status" value="1"/>
</dbReference>
<evidence type="ECO:0000259" key="7">
    <source>
        <dbReference type="PROSITE" id="PS50157"/>
    </source>
</evidence>
<dbReference type="PROSITE" id="PS00028">
    <property type="entry name" value="ZINC_FINGER_C2H2_1"/>
    <property type="match status" value="12"/>
</dbReference>
<proteinExistence type="predicted"/>
<protein>
    <recommendedName>
        <fullName evidence="7">C2H2-type domain-containing protein</fullName>
    </recommendedName>
</protein>
<keyword evidence="1" id="KW-0479">Metal-binding</keyword>
<evidence type="ECO:0000256" key="4">
    <source>
        <dbReference type="ARBA" id="ARBA00022833"/>
    </source>
</evidence>
<dbReference type="AlphaFoldDB" id="A0A9P0GN78"/>
<feature type="domain" description="C2H2-type" evidence="7">
    <location>
        <begin position="227"/>
        <end position="255"/>
    </location>
</feature>
<evidence type="ECO:0000313" key="8">
    <source>
        <dbReference type="EMBL" id="CAH1116167.1"/>
    </source>
</evidence>
<evidence type="ECO:0000256" key="1">
    <source>
        <dbReference type="ARBA" id="ARBA00022723"/>
    </source>
</evidence>
<dbReference type="GO" id="GO:0008270">
    <property type="term" value="F:zinc ion binding"/>
    <property type="evidence" value="ECO:0007669"/>
    <property type="project" value="UniProtKB-KW"/>
</dbReference>
<keyword evidence="4" id="KW-0862">Zinc</keyword>
<feature type="domain" description="C2H2-type" evidence="7">
    <location>
        <begin position="364"/>
        <end position="392"/>
    </location>
</feature>
<keyword evidence="3 5" id="KW-0863">Zinc-finger</keyword>
<dbReference type="GO" id="GO:0043565">
    <property type="term" value="F:sequence-specific DNA binding"/>
    <property type="evidence" value="ECO:0007669"/>
    <property type="project" value="TreeGrafter"/>
</dbReference>
<dbReference type="Proteomes" id="UP001153737">
    <property type="component" value="Chromosome 1"/>
</dbReference>
<keyword evidence="9" id="KW-1185">Reference proteome</keyword>
<feature type="domain" description="C2H2-type" evidence="7">
    <location>
        <begin position="317"/>
        <end position="342"/>
    </location>
</feature>
<feature type="domain" description="C2H2-type" evidence="7">
    <location>
        <begin position="169"/>
        <end position="197"/>
    </location>
</feature>
<dbReference type="InterPro" id="IPR013087">
    <property type="entry name" value="Znf_C2H2_type"/>
</dbReference>
<dbReference type="SUPFAM" id="SSF57667">
    <property type="entry name" value="beta-beta-alpha zinc fingers"/>
    <property type="match status" value="4"/>
</dbReference>
<accession>A0A9P0GN78</accession>
<dbReference type="InterPro" id="IPR036236">
    <property type="entry name" value="Znf_C2H2_sf"/>
</dbReference>
<keyword evidence="2" id="KW-0677">Repeat</keyword>
<dbReference type="Pfam" id="PF12874">
    <property type="entry name" value="zf-met"/>
    <property type="match status" value="1"/>
</dbReference>
<reference evidence="8" key="1">
    <citation type="submission" date="2022-01" db="EMBL/GenBank/DDBJ databases">
        <authorList>
            <person name="King R."/>
        </authorList>
    </citation>
    <scope>NUCLEOTIDE SEQUENCE</scope>
</reference>
<evidence type="ECO:0000313" key="9">
    <source>
        <dbReference type="Proteomes" id="UP001153737"/>
    </source>
</evidence>
<dbReference type="EMBL" id="OU896707">
    <property type="protein sequence ID" value="CAH1116167.1"/>
    <property type="molecule type" value="Genomic_DNA"/>
</dbReference>
<evidence type="ECO:0000256" key="3">
    <source>
        <dbReference type="ARBA" id="ARBA00022771"/>
    </source>
</evidence>
<evidence type="ECO:0000256" key="6">
    <source>
        <dbReference type="SAM" id="MobiDB-lite"/>
    </source>
</evidence>
<reference evidence="8" key="2">
    <citation type="submission" date="2022-10" db="EMBL/GenBank/DDBJ databases">
        <authorList>
            <consortium name="ENA_rothamsted_submissions"/>
            <consortium name="culmorum"/>
            <person name="King R."/>
        </authorList>
    </citation>
    <scope>NUCLEOTIDE SEQUENCE</scope>
</reference>
<dbReference type="Pfam" id="PF13912">
    <property type="entry name" value="zf-C2H2_6"/>
    <property type="match status" value="2"/>
</dbReference>
<feature type="domain" description="C2H2-type" evidence="7">
    <location>
        <begin position="423"/>
        <end position="451"/>
    </location>
</feature>
<feature type="region of interest" description="Disordered" evidence="6">
    <location>
        <begin position="32"/>
        <end position="57"/>
    </location>
</feature>
<dbReference type="GO" id="GO:0005634">
    <property type="term" value="C:nucleus"/>
    <property type="evidence" value="ECO:0007669"/>
    <property type="project" value="TreeGrafter"/>
</dbReference>
<feature type="domain" description="C2H2-type" evidence="7">
    <location>
        <begin position="140"/>
        <end position="168"/>
    </location>
</feature>
<dbReference type="PROSITE" id="PS50157">
    <property type="entry name" value="ZINC_FINGER_C2H2_2"/>
    <property type="match status" value="10"/>
</dbReference>
<evidence type="ECO:0000256" key="5">
    <source>
        <dbReference type="PROSITE-ProRule" id="PRU00042"/>
    </source>
</evidence>
<feature type="domain" description="C2H2-type" evidence="7">
    <location>
        <begin position="288"/>
        <end position="315"/>
    </location>
</feature>
<dbReference type="Gene3D" id="3.30.160.60">
    <property type="entry name" value="Classic Zinc Finger"/>
    <property type="match status" value="5"/>
</dbReference>
<feature type="domain" description="C2H2-type" evidence="7">
    <location>
        <begin position="630"/>
        <end position="656"/>
    </location>
</feature>